<protein>
    <submittedName>
        <fullName evidence="3">Periplasmic protein</fullName>
    </submittedName>
</protein>
<feature type="compositionally biased region" description="Basic and acidic residues" evidence="1">
    <location>
        <begin position="153"/>
        <end position="162"/>
    </location>
</feature>
<organism evidence="3 4">
    <name type="scientific">Campylobacter upsaliensis</name>
    <dbReference type="NCBI Taxonomy" id="28080"/>
    <lineage>
        <taxon>Bacteria</taxon>
        <taxon>Pseudomonadati</taxon>
        <taxon>Campylobacterota</taxon>
        <taxon>Epsilonproteobacteria</taxon>
        <taxon>Campylobacterales</taxon>
        <taxon>Campylobacteraceae</taxon>
        <taxon>Campylobacter</taxon>
    </lineage>
</organism>
<accession>A0A381EGK8</accession>
<keyword evidence="2" id="KW-0812">Transmembrane</keyword>
<evidence type="ECO:0000313" key="4">
    <source>
        <dbReference type="Proteomes" id="UP000254161"/>
    </source>
</evidence>
<feature type="compositionally biased region" description="Basic and acidic residues" evidence="1">
    <location>
        <begin position="88"/>
        <end position="142"/>
    </location>
</feature>
<dbReference type="Proteomes" id="UP000254161">
    <property type="component" value="Unassembled WGS sequence"/>
</dbReference>
<feature type="region of interest" description="Disordered" evidence="1">
    <location>
        <begin position="88"/>
        <end position="162"/>
    </location>
</feature>
<sequence>MNVKVFSILIAILIALIFALGGTYYYLFERDTSSAVNQTPTIQTQQQTLPQEPQQKEQDFIQETNASLSPILPTQIQEQTQVDLNHTVKQEEKKEEPKLTKQEKNKKPIEQPKQAIKEVKDIKKKEPQQSVKKEEKKQEKSQKQIRLSTIKEYQQKGKDSRFEPKLSSETMKVYVMHGKALTQYRIELLEDMLIPVQSRAQDYNLTVFIEMLPKHKMNISIYNKDIIFSHMKKAYRYIDIKQLAPHLGNLNELNSKVKREEIIERIEFKSDEEFKGSDFAKHIKSLKRRLETAQFFFPFTEIIEIKSQK</sequence>
<gene>
    <name evidence="3" type="ORF">NCTC12264_00341</name>
</gene>
<evidence type="ECO:0000313" key="3">
    <source>
        <dbReference type="EMBL" id="SUX26121.1"/>
    </source>
</evidence>
<evidence type="ECO:0000256" key="1">
    <source>
        <dbReference type="SAM" id="MobiDB-lite"/>
    </source>
</evidence>
<keyword evidence="2" id="KW-1133">Transmembrane helix</keyword>
<proteinExistence type="predicted"/>
<keyword evidence="2" id="KW-0472">Membrane</keyword>
<feature type="region of interest" description="Disordered" evidence="1">
    <location>
        <begin position="39"/>
        <end position="58"/>
    </location>
</feature>
<feature type="transmembrane region" description="Helical" evidence="2">
    <location>
        <begin position="6"/>
        <end position="27"/>
    </location>
</feature>
<dbReference type="EMBL" id="UFUZ01000001">
    <property type="protein sequence ID" value="SUX26121.1"/>
    <property type="molecule type" value="Genomic_DNA"/>
</dbReference>
<reference evidence="3 4" key="1">
    <citation type="submission" date="2018-06" db="EMBL/GenBank/DDBJ databases">
        <authorList>
            <consortium name="Pathogen Informatics"/>
            <person name="Doyle S."/>
        </authorList>
    </citation>
    <scope>NUCLEOTIDE SEQUENCE [LARGE SCALE GENOMIC DNA]</scope>
    <source>
        <strain evidence="3 4">NCTC12264</strain>
    </source>
</reference>
<evidence type="ECO:0000256" key="2">
    <source>
        <dbReference type="SAM" id="Phobius"/>
    </source>
</evidence>
<dbReference type="RefSeq" id="WP_115629000.1">
    <property type="nucleotide sequence ID" value="NZ_JANKIR010000007.1"/>
</dbReference>
<feature type="compositionally biased region" description="Low complexity" evidence="1">
    <location>
        <begin position="39"/>
        <end position="53"/>
    </location>
</feature>
<dbReference type="AlphaFoldDB" id="A0A381EGK8"/>
<name>A0A381EGK8_CAMUP</name>